<keyword evidence="4" id="KW-0813">Transport</keyword>
<dbReference type="PANTHER" id="PTHR21311">
    <property type="entry name" value="CONSERVED OLIGOMERIC GOLGI COMPLEX COMPONENT 8"/>
    <property type="match status" value="1"/>
</dbReference>
<sequence length="554" mass="60503">MAPPPSPQDPTHLRLPSITSPTGSVHTPFPPSPARSPFPRLTGNTFEAQEPLKRAPSGPAPDFSDLYFSELLSYSLERLNKEPELLQEDRERVKRQVTESAVEHYAAFIEATRSLGTIHDELTTFEGTLEALGASLPKFSGACEGFRVSVRDVMGRRAENQQLLGQQHAVLGLLEVPQLMDACVRNGNYDEALDFQAFMNRLGALHGNMAVVKDLVEEVQGVTNLMLRQLVQKLKSSIQLPECLSVIGYLRRLGLFTERELRLCFLGCREEWIGGLVADLDDGNPYEYLKRVTDVHRLHLFDVVMQYWAVFSTEGADGSKGVGECGLLSSWALHRVVLLLESLKTFLPQVSEGSNVASLLEHCMYCGMSLGRVGLDFRGLLASVFEPCMLDIFSSRLVAAVDSFGSLLESHKWVAMPAMTSGQDQNQGGSDTGEGGKDGRPPHALLEHLPIATFVNGMLAALNELRHCAPVALMQPVAKLMQDSLESVALRLAHYKVTHGLNASQGAVFHSACESLADVAAPYLADCLNRVYDGAGKMMDITSAVEPLKDATVG</sequence>
<evidence type="ECO:0000256" key="6">
    <source>
        <dbReference type="ARBA" id="ARBA00023034"/>
    </source>
</evidence>
<feature type="region of interest" description="Disordered" evidence="9">
    <location>
        <begin position="1"/>
        <end position="59"/>
    </location>
</feature>
<evidence type="ECO:0000256" key="9">
    <source>
        <dbReference type="SAM" id="MobiDB-lite"/>
    </source>
</evidence>
<protein>
    <recommendedName>
        <fullName evidence="3">Conserved oligomeric Golgi complex subunit 8</fullName>
    </recommendedName>
    <alternativeName>
        <fullName evidence="8">Component of oligomeric Golgi complex 8</fullName>
    </alternativeName>
</protein>
<dbReference type="AlphaFoldDB" id="A0A8S1J4K2"/>
<dbReference type="Pfam" id="PF04124">
    <property type="entry name" value="Dor1"/>
    <property type="match status" value="1"/>
</dbReference>
<accession>A0A8S1J4K2</accession>
<evidence type="ECO:0000313" key="10">
    <source>
        <dbReference type="EMBL" id="CAD7702644.1"/>
    </source>
</evidence>
<keyword evidence="6" id="KW-0333">Golgi apparatus</keyword>
<feature type="region of interest" description="Disordered" evidence="9">
    <location>
        <begin position="420"/>
        <end position="442"/>
    </location>
</feature>
<comment type="subcellular location">
    <subcellularLocation>
        <location evidence="1">Golgi apparatus membrane</location>
        <topology evidence="1">Peripheral membrane protein</topology>
    </subcellularLocation>
</comment>
<dbReference type="SUPFAM" id="SSF74788">
    <property type="entry name" value="Cullin repeat-like"/>
    <property type="match status" value="1"/>
</dbReference>
<evidence type="ECO:0000256" key="1">
    <source>
        <dbReference type="ARBA" id="ARBA00004395"/>
    </source>
</evidence>
<dbReference type="Proteomes" id="UP000708148">
    <property type="component" value="Unassembled WGS sequence"/>
</dbReference>
<evidence type="ECO:0000313" key="11">
    <source>
        <dbReference type="Proteomes" id="UP000708148"/>
    </source>
</evidence>
<dbReference type="InterPro" id="IPR016159">
    <property type="entry name" value="Cullin_repeat-like_dom_sf"/>
</dbReference>
<dbReference type="OrthoDB" id="1661054at2759"/>
<evidence type="ECO:0000256" key="7">
    <source>
        <dbReference type="ARBA" id="ARBA00023136"/>
    </source>
</evidence>
<dbReference type="GO" id="GO:0015031">
    <property type="term" value="P:protein transport"/>
    <property type="evidence" value="ECO:0007669"/>
    <property type="project" value="UniProtKB-KW"/>
</dbReference>
<proteinExistence type="inferred from homology"/>
<comment type="caution">
    <text evidence="10">The sequence shown here is derived from an EMBL/GenBank/DDBJ whole genome shotgun (WGS) entry which is preliminary data.</text>
</comment>
<evidence type="ECO:0000256" key="4">
    <source>
        <dbReference type="ARBA" id="ARBA00022448"/>
    </source>
</evidence>
<dbReference type="InterPro" id="IPR007255">
    <property type="entry name" value="COG8"/>
</dbReference>
<dbReference type="GO" id="GO:0000139">
    <property type="term" value="C:Golgi membrane"/>
    <property type="evidence" value="ECO:0007669"/>
    <property type="project" value="UniProtKB-SubCell"/>
</dbReference>
<evidence type="ECO:0000256" key="3">
    <source>
        <dbReference type="ARBA" id="ARBA00020983"/>
    </source>
</evidence>
<evidence type="ECO:0000256" key="5">
    <source>
        <dbReference type="ARBA" id="ARBA00022927"/>
    </source>
</evidence>
<name>A0A8S1J4K2_9CHLO</name>
<keyword evidence="5" id="KW-0653">Protein transport</keyword>
<evidence type="ECO:0000256" key="2">
    <source>
        <dbReference type="ARBA" id="ARBA00006419"/>
    </source>
</evidence>
<comment type="similarity">
    <text evidence="2">Belongs to the COG8 family.</text>
</comment>
<dbReference type="GO" id="GO:0006891">
    <property type="term" value="P:intra-Golgi vesicle-mediated transport"/>
    <property type="evidence" value="ECO:0007669"/>
    <property type="project" value="TreeGrafter"/>
</dbReference>
<reference evidence="10" key="1">
    <citation type="submission" date="2020-12" db="EMBL/GenBank/DDBJ databases">
        <authorList>
            <person name="Iha C."/>
        </authorList>
    </citation>
    <scope>NUCLEOTIDE SEQUENCE</scope>
</reference>
<dbReference type="EMBL" id="CAJHUC010001899">
    <property type="protein sequence ID" value="CAD7702644.1"/>
    <property type="molecule type" value="Genomic_DNA"/>
</dbReference>
<keyword evidence="7" id="KW-0472">Membrane</keyword>
<gene>
    <name evidence="10" type="ORF">OSTQU699_LOCUS8001</name>
</gene>
<keyword evidence="11" id="KW-1185">Reference proteome</keyword>
<evidence type="ECO:0000256" key="8">
    <source>
        <dbReference type="ARBA" id="ARBA00031347"/>
    </source>
</evidence>
<dbReference type="GO" id="GO:0017119">
    <property type="term" value="C:Golgi transport complex"/>
    <property type="evidence" value="ECO:0007669"/>
    <property type="project" value="InterPro"/>
</dbReference>
<organism evidence="10 11">
    <name type="scientific">Ostreobium quekettii</name>
    <dbReference type="NCBI Taxonomy" id="121088"/>
    <lineage>
        <taxon>Eukaryota</taxon>
        <taxon>Viridiplantae</taxon>
        <taxon>Chlorophyta</taxon>
        <taxon>core chlorophytes</taxon>
        <taxon>Ulvophyceae</taxon>
        <taxon>TCBD clade</taxon>
        <taxon>Bryopsidales</taxon>
        <taxon>Ostreobineae</taxon>
        <taxon>Ostreobiaceae</taxon>
        <taxon>Ostreobium</taxon>
    </lineage>
</organism>
<dbReference type="PANTHER" id="PTHR21311:SF0">
    <property type="entry name" value="CONSERVED OLIGOMERIC GOLGI COMPLEX SUBUNIT 8"/>
    <property type="match status" value="1"/>
</dbReference>